<feature type="compositionally biased region" description="Basic residues" evidence="1">
    <location>
        <begin position="318"/>
        <end position="327"/>
    </location>
</feature>
<evidence type="ECO:0000313" key="2">
    <source>
        <dbReference type="EMBL" id="MCP2265873.1"/>
    </source>
</evidence>
<dbReference type="RefSeq" id="WP_253837291.1">
    <property type="nucleotide sequence ID" value="NZ_JAMTCS010000010.1"/>
</dbReference>
<sequence length="327" mass="35632">MPAERSTDPDETVDDLYTRPLDEFVAARDAASRRAADAGDRLGAQRIKRLPKPSVAAWVVNHVAREHPEEVAALVSLGDELRAATADRDRGRVRALDQLRRERADALVRTVREAGEVGGRPVSAAVLDRLAETLTAAVMDPDAAEVVRAGRLSRALQHVGFGIVDEQGEEADLVVLRPGDGSAQDASEGPDEESGRESGRESGEESGEEPDEDGPGEDAADELAAAEREVQESAALLDRLEERRDTARDRQQDAESAVEDAQAEVDRIEEEIERLTAERDTARRAAEEARSAAEDARAELAAVDDELDDAEERAAEARRRRRRARGR</sequence>
<comment type="caution">
    <text evidence="2">The sequence shown here is derived from an EMBL/GenBank/DDBJ whole genome shotgun (WGS) entry which is preliminary data.</text>
</comment>
<accession>A0A9X2G5E9</accession>
<proteinExistence type="predicted"/>
<dbReference type="SUPFAM" id="SSF57997">
    <property type="entry name" value="Tropomyosin"/>
    <property type="match status" value="1"/>
</dbReference>
<feature type="compositionally biased region" description="Basic and acidic residues" evidence="1">
    <location>
        <begin position="238"/>
        <end position="253"/>
    </location>
</feature>
<dbReference type="Gene3D" id="1.20.120.330">
    <property type="entry name" value="Nucleotidyltransferases domain 2"/>
    <property type="match status" value="1"/>
</dbReference>
<name>A0A9X2G5E9_9MICO</name>
<evidence type="ECO:0000256" key="1">
    <source>
        <dbReference type="SAM" id="MobiDB-lite"/>
    </source>
</evidence>
<feature type="compositionally biased region" description="Basic and acidic residues" evidence="1">
    <location>
        <begin position="193"/>
        <end position="203"/>
    </location>
</feature>
<dbReference type="AlphaFoldDB" id="A0A9X2G5E9"/>
<feature type="compositionally biased region" description="Acidic residues" evidence="1">
    <location>
        <begin position="302"/>
        <end position="311"/>
    </location>
</feature>
<gene>
    <name evidence="2" type="ORF">APR03_003238</name>
</gene>
<feature type="compositionally biased region" description="Acidic residues" evidence="1">
    <location>
        <begin position="204"/>
        <end position="221"/>
    </location>
</feature>
<protein>
    <submittedName>
        <fullName evidence="2">Uncharacterized protein</fullName>
    </submittedName>
</protein>
<feature type="compositionally biased region" description="Basic and acidic residues" evidence="1">
    <location>
        <begin position="273"/>
        <end position="298"/>
    </location>
</feature>
<dbReference type="EMBL" id="JAMTCS010000010">
    <property type="protein sequence ID" value="MCP2265873.1"/>
    <property type="molecule type" value="Genomic_DNA"/>
</dbReference>
<feature type="compositionally biased region" description="Acidic residues" evidence="1">
    <location>
        <begin position="256"/>
        <end position="272"/>
    </location>
</feature>
<feature type="region of interest" description="Disordered" evidence="1">
    <location>
        <begin position="179"/>
        <end position="327"/>
    </location>
</feature>
<organism evidence="2 3">
    <name type="scientific">Promicromonospora thailandica</name>
    <dbReference type="NCBI Taxonomy" id="765201"/>
    <lineage>
        <taxon>Bacteria</taxon>
        <taxon>Bacillati</taxon>
        <taxon>Actinomycetota</taxon>
        <taxon>Actinomycetes</taxon>
        <taxon>Micrococcales</taxon>
        <taxon>Promicromonosporaceae</taxon>
        <taxon>Promicromonospora</taxon>
    </lineage>
</organism>
<evidence type="ECO:0000313" key="3">
    <source>
        <dbReference type="Proteomes" id="UP001139493"/>
    </source>
</evidence>
<reference evidence="2" key="1">
    <citation type="submission" date="2022-06" db="EMBL/GenBank/DDBJ databases">
        <title>Genomic Encyclopedia of Archaeal and Bacterial Type Strains, Phase II (KMG-II): from individual species to whole genera.</title>
        <authorList>
            <person name="Goeker M."/>
        </authorList>
    </citation>
    <scope>NUCLEOTIDE SEQUENCE</scope>
    <source>
        <strain evidence="2">DSM 26652</strain>
    </source>
</reference>
<keyword evidence="3" id="KW-1185">Reference proteome</keyword>
<dbReference type="Proteomes" id="UP001139493">
    <property type="component" value="Unassembled WGS sequence"/>
</dbReference>